<dbReference type="PANTHER" id="PTHR42752:SF1">
    <property type="entry name" value="IMIDAZOLONEPROPIONASE-RELATED"/>
    <property type="match status" value="1"/>
</dbReference>
<evidence type="ECO:0000256" key="5">
    <source>
        <dbReference type="ARBA" id="ARBA00022833"/>
    </source>
</evidence>
<comment type="subcellular location">
    <subcellularLocation>
        <location evidence="7">Cytoplasm</location>
    </subcellularLocation>
</comment>
<evidence type="ECO:0000256" key="4">
    <source>
        <dbReference type="ARBA" id="ARBA00022808"/>
    </source>
</evidence>
<dbReference type="EMBL" id="AP017470">
    <property type="protein sequence ID" value="BBB31916.1"/>
    <property type="molecule type" value="Genomic_DNA"/>
</dbReference>
<dbReference type="InterPro" id="IPR005920">
    <property type="entry name" value="HutI"/>
</dbReference>
<keyword evidence="4 7" id="KW-0369">Histidine metabolism</keyword>
<feature type="binding site" evidence="7">
    <location>
        <position position="320"/>
    </location>
    <ligand>
        <name>Fe(3+)</name>
        <dbReference type="ChEBI" id="CHEBI:29034"/>
    </ligand>
</feature>
<feature type="binding site" evidence="7">
    <location>
        <position position="147"/>
    </location>
    <ligand>
        <name>N-formimidoyl-L-glutamate</name>
        <dbReference type="ChEBI" id="CHEBI:58928"/>
    </ligand>
</feature>
<accession>A0A7R6PPD3</accession>
<dbReference type="UniPathway" id="UPA00379">
    <property type="reaction ID" value="UER00551"/>
</dbReference>
<feature type="binding site" evidence="7">
    <location>
        <position position="75"/>
    </location>
    <ligand>
        <name>Zn(2+)</name>
        <dbReference type="ChEBI" id="CHEBI:29105"/>
    </ligand>
</feature>
<gene>
    <name evidence="7 9" type="primary">hutI</name>
    <name evidence="9" type="ORF">TTHT_0295</name>
</gene>
<dbReference type="SUPFAM" id="SSF51556">
    <property type="entry name" value="Metallo-dependent hydrolases"/>
    <property type="match status" value="1"/>
</dbReference>
<comment type="catalytic activity">
    <reaction evidence="7">
        <text>4-imidazolone-5-propanoate + H2O = N-formimidoyl-L-glutamate</text>
        <dbReference type="Rhea" id="RHEA:23660"/>
        <dbReference type="ChEBI" id="CHEBI:15377"/>
        <dbReference type="ChEBI" id="CHEBI:58928"/>
        <dbReference type="ChEBI" id="CHEBI:77893"/>
        <dbReference type="EC" id="3.5.2.7"/>
    </reaction>
</comment>
<feature type="binding site" evidence="7">
    <location>
        <position position="147"/>
    </location>
    <ligand>
        <name>4-imidazolone-5-propanoate</name>
        <dbReference type="ChEBI" id="CHEBI:77893"/>
    </ligand>
</feature>
<feature type="binding site" evidence="7">
    <location>
        <position position="245"/>
    </location>
    <ligand>
        <name>Fe(3+)</name>
        <dbReference type="ChEBI" id="CHEBI:29034"/>
    </ligand>
</feature>
<dbReference type="Pfam" id="PF01979">
    <property type="entry name" value="Amidohydro_1"/>
    <property type="match status" value="1"/>
</dbReference>
<keyword evidence="2 7" id="KW-0479">Metal-binding</keyword>
<sequence>MRILIKNIKQLVSPVNEDFAILSDFKRLSVYENVSIVVNNGIIEEIIEEPDPDIEVAGVINARNQVVMPAFVDPHTHLVFAGTREDEFNMRIQGKTYMEIAKAGGGINSTVKKTREASEEELFKTAKRNLLKMIEHGIGTFEIKSGYGLNMETELKQLNVIQRLKETMPVDIKATFLGAHEVPPEYRDNKQKYIDLLINEMLPAAKEQGIAEYCDIFCEEGVFDIEESREILTKAKELGFKIRMHADELTPLGGAELAAELGAKSADHLVYITDKGIDAMISKNVVFVMLPGTTFFLMSERYAPAKKIAERGGIVALSTDFNPGSSYTHSMPMIITLACLKMGLTIEQAINAATINAAYSLDLHNKTGSIHKGKQADFIFLDIPSYKFLVYNYGVNHITALIKKGKVVFQK</sequence>
<evidence type="ECO:0000259" key="8">
    <source>
        <dbReference type="Pfam" id="PF01979"/>
    </source>
</evidence>
<dbReference type="RefSeq" id="WP_201328250.1">
    <property type="nucleotide sequence ID" value="NZ_AP017470.1"/>
</dbReference>
<dbReference type="HAMAP" id="MF_00372">
    <property type="entry name" value="HutI"/>
    <property type="match status" value="1"/>
</dbReference>
<comment type="pathway">
    <text evidence="7">Amino-acid degradation; L-histidine degradation into L-glutamate; N-formimidoyl-L-glutamate from L-histidine: step 3/3.</text>
</comment>
<evidence type="ECO:0000256" key="2">
    <source>
        <dbReference type="ARBA" id="ARBA00022723"/>
    </source>
</evidence>
<evidence type="ECO:0000256" key="6">
    <source>
        <dbReference type="ARBA" id="ARBA00023004"/>
    </source>
</evidence>
<dbReference type="GO" id="GO:0005506">
    <property type="term" value="F:iron ion binding"/>
    <property type="evidence" value="ECO:0007669"/>
    <property type="project" value="UniProtKB-UniRule"/>
</dbReference>
<feature type="binding site" evidence="7">
    <location>
        <position position="77"/>
    </location>
    <ligand>
        <name>Fe(3+)</name>
        <dbReference type="ChEBI" id="CHEBI:29034"/>
    </ligand>
</feature>
<evidence type="ECO:0000313" key="9">
    <source>
        <dbReference type="EMBL" id="BBB31916.1"/>
    </source>
</evidence>
<dbReference type="GO" id="GO:0008270">
    <property type="term" value="F:zinc ion binding"/>
    <property type="evidence" value="ECO:0007669"/>
    <property type="project" value="UniProtKB-UniRule"/>
</dbReference>
<evidence type="ECO:0000256" key="7">
    <source>
        <dbReference type="HAMAP-Rule" id="MF_00372"/>
    </source>
</evidence>
<keyword evidence="6 7" id="KW-0408">Iron</keyword>
<keyword evidence="10" id="KW-1185">Reference proteome</keyword>
<organism evidence="9 10">
    <name type="scientific">Thermotomaculum hydrothermale</name>
    <dbReference type="NCBI Taxonomy" id="981385"/>
    <lineage>
        <taxon>Bacteria</taxon>
        <taxon>Pseudomonadati</taxon>
        <taxon>Acidobacteriota</taxon>
        <taxon>Holophagae</taxon>
        <taxon>Thermotomaculales</taxon>
        <taxon>Thermotomaculaceae</taxon>
        <taxon>Thermotomaculum</taxon>
    </lineage>
</organism>
<comment type="cofactor">
    <cofactor evidence="7">
        <name>Zn(2+)</name>
        <dbReference type="ChEBI" id="CHEBI:29105"/>
    </cofactor>
    <cofactor evidence="7">
        <name>Fe(3+)</name>
        <dbReference type="ChEBI" id="CHEBI:29034"/>
    </cofactor>
    <text evidence="7">Binds 1 zinc or iron ion per subunit.</text>
</comment>
<dbReference type="NCBIfam" id="TIGR01224">
    <property type="entry name" value="hutI"/>
    <property type="match status" value="1"/>
</dbReference>
<dbReference type="Gene3D" id="3.20.20.140">
    <property type="entry name" value="Metal-dependent hydrolases"/>
    <property type="match status" value="1"/>
</dbReference>
<feature type="binding site" evidence="7">
    <location>
        <position position="84"/>
    </location>
    <ligand>
        <name>4-imidazolone-5-propanoate</name>
        <dbReference type="ChEBI" id="CHEBI:77893"/>
    </ligand>
</feature>
<comment type="function">
    <text evidence="7">Catalyzes the hydrolytic cleavage of the carbon-nitrogen bond in imidazolone-5-propanoate to yield N-formimidoyl-L-glutamate. It is the third step in the universal histidine degradation pathway.</text>
</comment>
<protein>
    <recommendedName>
        <fullName evidence="1 7">Imidazolonepropionase</fullName>
        <ecNumber evidence="1 7">3.5.2.7</ecNumber>
    </recommendedName>
    <alternativeName>
        <fullName evidence="7">Imidazolone-5-propionate hydrolase</fullName>
    </alternativeName>
</protein>
<dbReference type="GO" id="GO:0019557">
    <property type="term" value="P:L-histidine catabolic process to glutamate and formate"/>
    <property type="evidence" value="ECO:0007669"/>
    <property type="project" value="UniProtKB-UniPathway"/>
</dbReference>
<comment type="similarity">
    <text evidence="7">Belongs to the metallo-dependent hydrolases superfamily. HutI family.</text>
</comment>
<dbReference type="SUPFAM" id="SSF51338">
    <property type="entry name" value="Composite domain of metallo-dependent hydrolases"/>
    <property type="match status" value="1"/>
</dbReference>
<keyword evidence="7" id="KW-0963">Cytoplasm</keyword>
<dbReference type="CDD" id="cd01296">
    <property type="entry name" value="Imidazolone-5PH"/>
    <property type="match status" value="1"/>
</dbReference>
<feature type="binding site" evidence="7">
    <location>
        <position position="245"/>
    </location>
    <ligand>
        <name>Zn(2+)</name>
        <dbReference type="ChEBI" id="CHEBI:29105"/>
    </ligand>
</feature>
<proteinExistence type="inferred from homology"/>
<dbReference type="InterPro" id="IPR006680">
    <property type="entry name" value="Amidohydro-rel"/>
</dbReference>
<reference evidence="9 10" key="1">
    <citation type="journal article" date="2012" name="Extremophiles">
        <title>Thermotomaculum hydrothermale gen. nov., sp. nov., a novel heterotrophic thermophile within the phylum Acidobacteria from a deep-sea hydrothermal vent chimney in the Southern Okinawa Trough.</title>
        <authorList>
            <person name="Izumi H."/>
            <person name="Nunoura T."/>
            <person name="Miyazaki M."/>
            <person name="Mino S."/>
            <person name="Toki T."/>
            <person name="Takai K."/>
            <person name="Sako Y."/>
            <person name="Sawabe T."/>
            <person name="Nakagawa S."/>
        </authorList>
    </citation>
    <scope>NUCLEOTIDE SEQUENCE [LARGE SCALE GENOMIC DNA]</scope>
    <source>
        <strain evidence="9 10">AC55</strain>
    </source>
</reference>
<evidence type="ECO:0000256" key="1">
    <source>
        <dbReference type="ARBA" id="ARBA00012864"/>
    </source>
</evidence>
<dbReference type="EC" id="3.5.2.7" evidence="1 7"/>
<keyword evidence="5 7" id="KW-0862">Zinc</keyword>
<feature type="binding site" evidence="7">
    <location>
        <position position="248"/>
    </location>
    <ligand>
        <name>4-imidazolone-5-propanoate</name>
        <dbReference type="ChEBI" id="CHEBI:77893"/>
    </ligand>
</feature>
<dbReference type="GO" id="GO:0050480">
    <property type="term" value="F:imidazolonepropionase activity"/>
    <property type="evidence" value="ECO:0007669"/>
    <property type="project" value="UniProtKB-UniRule"/>
</dbReference>
<feature type="binding site" evidence="7">
    <location>
        <position position="75"/>
    </location>
    <ligand>
        <name>Fe(3+)</name>
        <dbReference type="ChEBI" id="CHEBI:29034"/>
    </ligand>
</feature>
<feature type="domain" description="Amidohydrolase-related" evidence="8">
    <location>
        <begin position="66"/>
        <end position="408"/>
    </location>
</feature>
<feature type="binding site" evidence="7">
    <location>
        <position position="77"/>
    </location>
    <ligand>
        <name>Zn(2+)</name>
        <dbReference type="ChEBI" id="CHEBI:29105"/>
    </ligand>
</feature>
<dbReference type="FunFam" id="3.20.20.140:FF:000007">
    <property type="entry name" value="Imidazolonepropionase"/>
    <property type="match status" value="1"/>
</dbReference>
<name>A0A7R6PPD3_9BACT</name>
<evidence type="ECO:0000256" key="3">
    <source>
        <dbReference type="ARBA" id="ARBA00022801"/>
    </source>
</evidence>
<keyword evidence="3 7" id="KW-0378">Hydrolase</keyword>
<dbReference type="KEGG" id="thyd:TTHT_0295"/>
<feature type="binding site" evidence="7">
    <location>
        <position position="320"/>
    </location>
    <ligand>
        <name>Zn(2+)</name>
        <dbReference type="ChEBI" id="CHEBI:29105"/>
    </ligand>
</feature>
<dbReference type="Gene3D" id="2.30.40.10">
    <property type="entry name" value="Urease, subunit C, domain 1"/>
    <property type="match status" value="1"/>
</dbReference>
<dbReference type="InterPro" id="IPR011059">
    <property type="entry name" value="Metal-dep_hydrolase_composite"/>
</dbReference>
<dbReference type="PANTHER" id="PTHR42752">
    <property type="entry name" value="IMIDAZOLONEPROPIONASE"/>
    <property type="match status" value="1"/>
</dbReference>
<evidence type="ECO:0000313" key="10">
    <source>
        <dbReference type="Proteomes" id="UP000595564"/>
    </source>
</evidence>
<dbReference type="InterPro" id="IPR032466">
    <property type="entry name" value="Metal_Hydrolase"/>
</dbReference>
<dbReference type="GO" id="GO:0005737">
    <property type="term" value="C:cytoplasm"/>
    <property type="evidence" value="ECO:0007669"/>
    <property type="project" value="UniProtKB-SubCell"/>
</dbReference>
<dbReference type="AlphaFoldDB" id="A0A7R6PPD3"/>
<feature type="binding site" evidence="7">
    <location>
        <position position="324"/>
    </location>
    <ligand>
        <name>N-formimidoyl-L-glutamate</name>
        <dbReference type="ChEBI" id="CHEBI:58928"/>
    </ligand>
</feature>
<dbReference type="GO" id="GO:0019556">
    <property type="term" value="P:L-histidine catabolic process to glutamate and formamide"/>
    <property type="evidence" value="ECO:0007669"/>
    <property type="project" value="UniProtKB-UniRule"/>
</dbReference>
<feature type="binding site" evidence="7">
    <location>
        <position position="322"/>
    </location>
    <ligand>
        <name>N-formimidoyl-L-glutamate</name>
        <dbReference type="ChEBI" id="CHEBI:58928"/>
    </ligand>
</feature>
<feature type="binding site" evidence="7">
    <location>
        <position position="325"/>
    </location>
    <ligand>
        <name>4-imidazolone-5-propanoate</name>
        <dbReference type="ChEBI" id="CHEBI:77893"/>
    </ligand>
</feature>
<feature type="binding site" evidence="7">
    <location>
        <position position="180"/>
    </location>
    <ligand>
        <name>4-imidazolone-5-propanoate</name>
        <dbReference type="ChEBI" id="CHEBI:77893"/>
    </ligand>
</feature>
<dbReference type="Proteomes" id="UP000595564">
    <property type="component" value="Chromosome"/>
</dbReference>